<dbReference type="AlphaFoldDB" id="A0A1W1V7R7"/>
<gene>
    <name evidence="1" type="ORF">SAMN00790413_00316</name>
</gene>
<protein>
    <submittedName>
        <fullName evidence="1">Uncharacterized protein</fullName>
    </submittedName>
</protein>
<proteinExistence type="predicted"/>
<dbReference type="OrthoDB" id="72162at2"/>
<reference evidence="1 2" key="1">
    <citation type="submission" date="2017-04" db="EMBL/GenBank/DDBJ databases">
        <authorList>
            <person name="Afonso C.L."/>
            <person name="Miller P.J."/>
            <person name="Scott M.A."/>
            <person name="Spackman E."/>
            <person name="Goraichik I."/>
            <person name="Dimitrov K.M."/>
            <person name="Suarez D.L."/>
            <person name="Swayne D.E."/>
        </authorList>
    </citation>
    <scope>NUCLEOTIDE SEQUENCE [LARGE SCALE GENOMIC DNA]</scope>
    <source>
        <strain evidence="1 2">KR-140</strain>
    </source>
</reference>
<name>A0A1W1V7R7_9DEIO</name>
<accession>A0A1W1V7R7</accession>
<dbReference type="EMBL" id="FWWU01000009">
    <property type="protein sequence ID" value="SMB89220.1"/>
    <property type="molecule type" value="Genomic_DNA"/>
</dbReference>
<organism evidence="1 2">
    <name type="scientific">Deinococcus hopiensis KR-140</name>
    <dbReference type="NCBI Taxonomy" id="695939"/>
    <lineage>
        <taxon>Bacteria</taxon>
        <taxon>Thermotogati</taxon>
        <taxon>Deinococcota</taxon>
        <taxon>Deinococci</taxon>
        <taxon>Deinococcales</taxon>
        <taxon>Deinococcaceae</taxon>
        <taxon>Deinococcus</taxon>
    </lineage>
</organism>
<evidence type="ECO:0000313" key="2">
    <source>
        <dbReference type="Proteomes" id="UP000192582"/>
    </source>
</evidence>
<sequence>MRLVRANDAGVELEVDGEVLWSTYRIDRYVKPKSWLRPREEVEIWEMANGRQLRLSRVHSSQPWTLRWK</sequence>
<keyword evidence="2" id="KW-1185">Reference proteome</keyword>
<dbReference type="Proteomes" id="UP000192582">
    <property type="component" value="Unassembled WGS sequence"/>
</dbReference>
<evidence type="ECO:0000313" key="1">
    <source>
        <dbReference type="EMBL" id="SMB89220.1"/>
    </source>
</evidence>